<dbReference type="EC" id="1.1.3.15" evidence="2"/>
<proteinExistence type="inferred from homology"/>
<comment type="catalytic activity">
    <reaction evidence="5">
        <text>a (2S)-2-hydroxycarboxylate + O2 = a 2-oxocarboxylate + H2O2</text>
        <dbReference type="Rhea" id="RHEA:16789"/>
        <dbReference type="ChEBI" id="CHEBI:15379"/>
        <dbReference type="ChEBI" id="CHEBI:16240"/>
        <dbReference type="ChEBI" id="CHEBI:35179"/>
        <dbReference type="ChEBI" id="CHEBI:58123"/>
        <dbReference type="EC" id="1.1.3.15"/>
    </reaction>
    <physiologicalReaction direction="left-to-right" evidence="5">
        <dbReference type="Rhea" id="RHEA:16790"/>
    </physiologicalReaction>
</comment>
<organism evidence="11 12">
    <name type="scientific">Trichonephila clavata</name>
    <name type="common">Joro spider</name>
    <name type="synonym">Nephila clavata</name>
    <dbReference type="NCBI Taxonomy" id="2740835"/>
    <lineage>
        <taxon>Eukaryota</taxon>
        <taxon>Metazoa</taxon>
        <taxon>Ecdysozoa</taxon>
        <taxon>Arthropoda</taxon>
        <taxon>Chelicerata</taxon>
        <taxon>Arachnida</taxon>
        <taxon>Araneae</taxon>
        <taxon>Araneomorphae</taxon>
        <taxon>Entelegynae</taxon>
        <taxon>Araneoidea</taxon>
        <taxon>Nephilidae</taxon>
        <taxon>Trichonephila</taxon>
    </lineage>
</organism>
<keyword evidence="8" id="KW-0288">FMN</keyword>
<evidence type="ECO:0000256" key="9">
    <source>
        <dbReference type="SAM" id="SignalP"/>
    </source>
</evidence>
<feature type="binding site" evidence="8">
    <location>
        <position position="292"/>
    </location>
    <ligand>
        <name>glyoxylate</name>
        <dbReference type="ChEBI" id="CHEBI:36655"/>
    </ligand>
</feature>
<dbReference type="PANTHER" id="PTHR10578">
    <property type="entry name" value="S -2-HYDROXY-ACID OXIDASE-RELATED"/>
    <property type="match status" value="1"/>
</dbReference>
<comment type="cofactor">
    <cofactor evidence="1">
        <name>FMN</name>
        <dbReference type="ChEBI" id="CHEBI:58210"/>
    </cofactor>
</comment>
<feature type="active site" description="Proton acceptor" evidence="7">
    <location>
        <position position="289"/>
    </location>
</feature>
<gene>
    <name evidence="11" type="ORF">TNCT_38581</name>
</gene>
<feature type="binding site" evidence="8">
    <location>
        <position position="71"/>
    </location>
    <ligand>
        <name>glyoxylate</name>
        <dbReference type="ChEBI" id="CHEBI:36655"/>
    </ligand>
</feature>
<evidence type="ECO:0000256" key="2">
    <source>
        <dbReference type="ARBA" id="ARBA00013087"/>
    </source>
</evidence>
<feature type="domain" description="FMN hydroxy acid dehydrogenase" evidence="10">
    <location>
        <begin position="45"/>
        <end position="364"/>
    </location>
</feature>
<evidence type="ECO:0000256" key="6">
    <source>
        <dbReference type="ARBA" id="ARBA00029327"/>
    </source>
</evidence>
<keyword evidence="9" id="KW-0732">Signal</keyword>
<dbReference type="GO" id="GO:0003973">
    <property type="term" value="F:(S)-2-hydroxy-acid oxidase activity"/>
    <property type="evidence" value="ECO:0007669"/>
    <property type="project" value="UniProtKB-EC"/>
</dbReference>
<sequence>MNMKKICFEECIVTLFCILQLTKAQLPEWKIPCGAVYKPKNCENASLETMKNIEDFERCAPALLDPLSRDYIWAGSGNGQTLWENKEAYKRIWIKKRVLKRMVNYTSETTVLGQKVGLPIGIAPTAGHSIFHPEGEKGTAKGASSMGAIIILNSLALRSLEHIAASVPAGAVKWMQTYIYPNRNIVIDIVRRAERTGYNALVVTVDEPYEFEIKCNVRSRFFEKEVSVGFPNIRAGVEEILADPSLTFDDIAWLVNITRLPIVVKGIMTAEDAKLAAEAGASAIYVSNHGGRELDGCLPTIEVLHEIVSTVNSAYPSIEVYVDGGIRSGSDVFKALALGAKAVFIGRPALWGLTMGVKKELRKF</sequence>
<dbReference type="InterPro" id="IPR000262">
    <property type="entry name" value="FMN-dep_DH"/>
</dbReference>
<dbReference type="PROSITE" id="PS51349">
    <property type="entry name" value="FMN_HYDROXY_ACID_DH_2"/>
    <property type="match status" value="1"/>
</dbReference>
<comment type="caution">
    <text evidence="11">The sequence shown here is derived from an EMBL/GenBank/DDBJ whole genome shotgun (WGS) entry which is preliminary data.</text>
</comment>
<keyword evidence="3" id="KW-0560">Oxidoreductase</keyword>
<feature type="binding site" evidence="8">
    <location>
        <begin position="346"/>
        <end position="347"/>
    </location>
    <ligand>
        <name>FMN</name>
        <dbReference type="ChEBI" id="CHEBI:58210"/>
    </ligand>
</feature>
<accession>A0A8X6F5S5</accession>
<name>A0A8X6F5S5_TRICU</name>
<dbReference type="FunFam" id="3.20.20.70:FF:000056">
    <property type="entry name" value="hydroxyacid oxidase 2"/>
    <property type="match status" value="1"/>
</dbReference>
<dbReference type="PIRSF" id="PIRSF000138">
    <property type="entry name" value="Al-hdrx_acd_dh"/>
    <property type="match status" value="1"/>
</dbReference>
<feature type="binding site" evidence="8">
    <location>
        <position position="204"/>
    </location>
    <ligand>
        <name>FMN</name>
        <dbReference type="ChEBI" id="CHEBI:58210"/>
    </ligand>
</feature>
<feature type="chain" id="PRO_5036505334" description="(S)-2-hydroxy-acid oxidase" evidence="9">
    <location>
        <begin position="25"/>
        <end position="364"/>
    </location>
</feature>
<protein>
    <recommendedName>
        <fullName evidence="2">(S)-2-hydroxy-acid oxidase</fullName>
        <ecNumber evidence="2">1.1.3.15</ecNumber>
    </recommendedName>
</protein>
<evidence type="ECO:0000256" key="5">
    <source>
        <dbReference type="ARBA" id="ARBA00029325"/>
    </source>
</evidence>
<keyword evidence="12" id="KW-1185">Reference proteome</keyword>
<comment type="catalytic activity">
    <reaction evidence="6">
        <text>2-hydroxyoctanoate + O2 = 2-oxooctanoate + H2O2</text>
        <dbReference type="Rhea" id="RHEA:67940"/>
        <dbReference type="ChEBI" id="CHEBI:15379"/>
        <dbReference type="ChEBI" id="CHEBI:16240"/>
        <dbReference type="ChEBI" id="CHEBI:133514"/>
        <dbReference type="ChEBI" id="CHEBI:176689"/>
    </reaction>
    <physiologicalReaction direction="left-to-right" evidence="6">
        <dbReference type="Rhea" id="RHEA:67941"/>
    </physiologicalReaction>
</comment>
<evidence type="ECO:0000256" key="1">
    <source>
        <dbReference type="ARBA" id="ARBA00001917"/>
    </source>
</evidence>
<dbReference type="InterPro" id="IPR013785">
    <property type="entry name" value="Aldolase_TIM"/>
</dbReference>
<dbReference type="SUPFAM" id="SSF51395">
    <property type="entry name" value="FMN-linked oxidoreductases"/>
    <property type="match status" value="1"/>
</dbReference>
<dbReference type="GO" id="GO:0010181">
    <property type="term" value="F:FMN binding"/>
    <property type="evidence" value="ECO:0007669"/>
    <property type="project" value="InterPro"/>
</dbReference>
<dbReference type="CDD" id="cd02809">
    <property type="entry name" value="alpha_hydroxyacid_oxid_FMN"/>
    <property type="match status" value="1"/>
</dbReference>
<feature type="signal peptide" evidence="9">
    <location>
        <begin position="1"/>
        <end position="24"/>
    </location>
</feature>
<comment type="similarity">
    <text evidence="4">Belongs to the FMN-dependent alpha-hydroxy acid dehydrogenase family.</text>
</comment>
<dbReference type="AlphaFoldDB" id="A0A8X6F5S5"/>
<dbReference type="InterPro" id="IPR012133">
    <property type="entry name" value="Alpha-hydoxy_acid_DH_FMN"/>
</dbReference>
<feature type="binding site" evidence="8">
    <location>
        <position position="287"/>
    </location>
    <ligand>
        <name>FMN</name>
        <dbReference type="ChEBI" id="CHEBI:58210"/>
    </ligand>
</feature>
<evidence type="ECO:0000256" key="3">
    <source>
        <dbReference type="ARBA" id="ARBA00023002"/>
    </source>
</evidence>
<evidence type="ECO:0000259" key="10">
    <source>
        <dbReference type="PROSITE" id="PS51349"/>
    </source>
</evidence>
<feature type="binding site" evidence="8">
    <location>
        <begin position="323"/>
        <end position="327"/>
    </location>
    <ligand>
        <name>FMN</name>
        <dbReference type="ChEBI" id="CHEBI:58210"/>
    </ligand>
</feature>
<keyword evidence="8" id="KW-0285">Flavoprotein</keyword>
<feature type="binding site" evidence="8">
    <location>
        <position position="178"/>
    </location>
    <ligand>
        <name>glyoxylate</name>
        <dbReference type="ChEBI" id="CHEBI:36655"/>
    </ligand>
</feature>
<dbReference type="GO" id="GO:0005777">
    <property type="term" value="C:peroxisome"/>
    <property type="evidence" value="ECO:0007669"/>
    <property type="project" value="UniProtKB-ARBA"/>
</dbReference>
<evidence type="ECO:0000256" key="4">
    <source>
        <dbReference type="ARBA" id="ARBA00024042"/>
    </source>
</evidence>
<feature type="binding site" evidence="8">
    <location>
        <position position="265"/>
    </location>
    <ligand>
        <name>FMN</name>
        <dbReference type="ChEBI" id="CHEBI:58210"/>
    </ligand>
</feature>
<evidence type="ECO:0000313" key="12">
    <source>
        <dbReference type="Proteomes" id="UP000887116"/>
    </source>
</evidence>
<dbReference type="OrthoDB" id="6429148at2759"/>
<evidence type="ECO:0000313" key="11">
    <source>
        <dbReference type="EMBL" id="GFQ71137.1"/>
    </source>
</evidence>
<dbReference type="Pfam" id="PF01070">
    <property type="entry name" value="FMN_dh"/>
    <property type="match status" value="1"/>
</dbReference>
<evidence type="ECO:0000256" key="8">
    <source>
        <dbReference type="PIRSR" id="PIRSR000138-2"/>
    </source>
</evidence>
<dbReference type="InterPro" id="IPR037396">
    <property type="entry name" value="FMN_HAD"/>
</dbReference>
<reference evidence="11" key="1">
    <citation type="submission" date="2020-07" db="EMBL/GenBank/DDBJ databases">
        <title>Multicomponent nature underlies the extraordinary mechanical properties of spider dragline silk.</title>
        <authorList>
            <person name="Kono N."/>
            <person name="Nakamura H."/>
            <person name="Mori M."/>
            <person name="Yoshida Y."/>
            <person name="Ohtoshi R."/>
            <person name="Malay A.D."/>
            <person name="Moran D.A.P."/>
            <person name="Tomita M."/>
            <person name="Numata K."/>
            <person name="Arakawa K."/>
        </authorList>
    </citation>
    <scope>NUCLEOTIDE SEQUENCE</scope>
</reference>
<dbReference type="Gene3D" id="3.20.20.70">
    <property type="entry name" value="Aldolase class I"/>
    <property type="match status" value="1"/>
</dbReference>
<feature type="binding site" evidence="8">
    <location>
        <position position="289"/>
    </location>
    <ligand>
        <name>glyoxylate</name>
        <dbReference type="ChEBI" id="CHEBI:36655"/>
    </ligand>
</feature>
<feature type="binding site" evidence="8">
    <location>
        <position position="176"/>
    </location>
    <ligand>
        <name>FMN</name>
        <dbReference type="ChEBI" id="CHEBI:58210"/>
    </ligand>
</feature>
<dbReference type="EMBL" id="BMAO01020982">
    <property type="protein sequence ID" value="GFQ71137.1"/>
    <property type="molecule type" value="Genomic_DNA"/>
</dbReference>
<dbReference type="Proteomes" id="UP000887116">
    <property type="component" value="Unassembled WGS sequence"/>
</dbReference>
<evidence type="ECO:0000256" key="7">
    <source>
        <dbReference type="PIRSR" id="PIRSR000138-1"/>
    </source>
</evidence>
<feature type="binding site" evidence="8">
    <location>
        <begin position="124"/>
        <end position="126"/>
    </location>
    <ligand>
        <name>FMN</name>
        <dbReference type="ChEBI" id="CHEBI:58210"/>
    </ligand>
</feature>
<dbReference type="PANTHER" id="PTHR10578:SF146">
    <property type="entry name" value="OXIDASE, PUTATIVE-RELATED"/>
    <property type="match status" value="1"/>
</dbReference>